<evidence type="ECO:0000313" key="3">
    <source>
        <dbReference type="EMBL" id="PRX14124.1"/>
    </source>
</evidence>
<feature type="transmembrane region" description="Helical" evidence="1">
    <location>
        <begin position="12"/>
        <end position="33"/>
    </location>
</feature>
<keyword evidence="1" id="KW-0812">Transmembrane</keyword>
<dbReference type="AlphaFoldDB" id="A0A084JX63"/>
<accession>A0A084JX63</accession>
<evidence type="ECO:0000313" key="2">
    <source>
        <dbReference type="EMBL" id="KEZ93547.1"/>
    </source>
</evidence>
<dbReference type="RefSeq" id="WP_036580983.1">
    <property type="nucleotide sequence ID" value="NZ_JPJI01000026.1"/>
</dbReference>
<keyword evidence="5" id="KW-1185">Reference proteome</keyword>
<reference evidence="2 4" key="1">
    <citation type="submission" date="2014-07" db="EMBL/GenBank/DDBJ databases">
        <title>Draft genome sequence of Nonlabens ulvanivorans, an ulvan degrading bacterium.</title>
        <authorList>
            <person name="Kopel M."/>
            <person name="Helbert W."/>
            <person name="Henrissat B."/>
            <person name="Doniger T."/>
            <person name="Banin E."/>
        </authorList>
    </citation>
    <scope>NUCLEOTIDE SEQUENCE [LARGE SCALE GENOMIC DNA]</scope>
    <source>
        <strain evidence="2 4">PLR</strain>
    </source>
</reference>
<name>A0A084JX63_NONUL</name>
<evidence type="ECO:0000256" key="1">
    <source>
        <dbReference type="SAM" id="Phobius"/>
    </source>
</evidence>
<evidence type="ECO:0000313" key="4">
    <source>
        <dbReference type="Proteomes" id="UP000028531"/>
    </source>
</evidence>
<dbReference type="Proteomes" id="UP000028531">
    <property type="component" value="Unassembled WGS sequence"/>
</dbReference>
<feature type="transmembrane region" description="Helical" evidence="1">
    <location>
        <begin position="146"/>
        <end position="165"/>
    </location>
</feature>
<dbReference type="Proteomes" id="UP000239997">
    <property type="component" value="Unassembled WGS sequence"/>
</dbReference>
<sequence>MNRTLKKIIAREFLFLIGTTILFFLILFVWISITESNYDKQNEIKTEIEIFEKKNQSVNKELLKLVYGKLSTEATYDEFVIDFKESLELQKLSYSKLETEADFNSFLKDALGENEIKKATEYKSLETKLEKTKKSIFNHSVSEDDVFRFGLTLFLIFFIFRYLIYGTKWSIKQLKE</sequence>
<dbReference type="EMBL" id="JPJI01000026">
    <property type="protein sequence ID" value="KEZ93547.1"/>
    <property type="molecule type" value="Genomic_DNA"/>
</dbReference>
<protein>
    <recommendedName>
        <fullName evidence="6">Sensor histidine kinase</fullName>
    </recommendedName>
</protein>
<evidence type="ECO:0000313" key="5">
    <source>
        <dbReference type="Proteomes" id="UP000239997"/>
    </source>
</evidence>
<dbReference type="EMBL" id="PVNA01000002">
    <property type="protein sequence ID" value="PRX14124.1"/>
    <property type="molecule type" value="Genomic_DNA"/>
</dbReference>
<proteinExistence type="predicted"/>
<keyword evidence="1" id="KW-0472">Membrane</keyword>
<gene>
    <name evidence="2" type="ORF">IL45_04880</name>
    <name evidence="3" type="ORF">LY02_01153</name>
</gene>
<keyword evidence="1" id="KW-1133">Transmembrane helix</keyword>
<reference evidence="3 5" key="2">
    <citation type="submission" date="2018-03" db="EMBL/GenBank/DDBJ databases">
        <title>Genomic Encyclopedia of Archaeal and Bacterial Type Strains, Phase II (KMG-II): from individual species to whole genera.</title>
        <authorList>
            <person name="Goeker M."/>
        </authorList>
    </citation>
    <scope>NUCLEOTIDE SEQUENCE [LARGE SCALE GENOMIC DNA]</scope>
    <source>
        <strain evidence="3 5">DSM 22727</strain>
    </source>
</reference>
<evidence type="ECO:0008006" key="6">
    <source>
        <dbReference type="Google" id="ProtNLM"/>
    </source>
</evidence>
<comment type="caution">
    <text evidence="2">The sequence shown here is derived from an EMBL/GenBank/DDBJ whole genome shotgun (WGS) entry which is preliminary data.</text>
</comment>
<organism evidence="2 4">
    <name type="scientific">Nonlabens ulvanivorans</name>
    <name type="common">Persicivirga ulvanivorans</name>
    <dbReference type="NCBI Taxonomy" id="906888"/>
    <lineage>
        <taxon>Bacteria</taxon>
        <taxon>Pseudomonadati</taxon>
        <taxon>Bacteroidota</taxon>
        <taxon>Flavobacteriia</taxon>
        <taxon>Flavobacteriales</taxon>
        <taxon>Flavobacteriaceae</taxon>
        <taxon>Nonlabens</taxon>
    </lineage>
</organism>